<dbReference type="AlphaFoldDB" id="A0A165PDG8"/>
<dbReference type="OrthoDB" id="5288586at2759"/>
<feature type="transmembrane region" description="Helical" evidence="1">
    <location>
        <begin position="131"/>
        <end position="150"/>
    </location>
</feature>
<reference evidence="2 3" key="1">
    <citation type="journal article" date="2016" name="Mol. Biol. Evol.">
        <title>Comparative Genomics of Early-Diverging Mushroom-Forming Fungi Provides Insights into the Origins of Lignocellulose Decay Capabilities.</title>
        <authorList>
            <person name="Nagy L.G."/>
            <person name="Riley R."/>
            <person name="Tritt A."/>
            <person name="Adam C."/>
            <person name="Daum C."/>
            <person name="Floudas D."/>
            <person name="Sun H."/>
            <person name="Yadav J.S."/>
            <person name="Pangilinan J."/>
            <person name="Larsson K.H."/>
            <person name="Matsuura K."/>
            <person name="Barry K."/>
            <person name="Labutti K."/>
            <person name="Kuo R."/>
            <person name="Ohm R.A."/>
            <person name="Bhattacharya S.S."/>
            <person name="Shirouzu T."/>
            <person name="Yoshinaga Y."/>
            <person name="Martin F.M."/>
            <person name="Grigoriev I.V."/>
            <person name="Hibbett D.S."/>
        </authorList>
    </citation>
    <scope>NUCLEOTIDE SEQUENCE [LARGE SCALE GENOMIC DNA]</scope>
    <source>
        <strain evidence="2 3">HHB14362 ss-1</strain>
    </source>
</reference>
<gene>
    <name evidence="2" type="ORF">NEOLEDRAFT_1158450</name>
</gene>
<keyword evidence="1" id="KW-0812">Transmembrane</keyword>
<dbReference type="Proteomes" id="UP000076761">
    <property type="component" value="Unassembled WGS sequence"/>
</dbReference>
<proteinExistence type="predicted"/>
<feature type="transmembrane region" description="Helical" evidence="1">
    <location>
        <begin position="12"/>
        <end position="34"/>
    </location>
</feature>
<evidence type="ECO:0000313" key="2">
    <source>
        <dbReference type="EMBL" id="KZT20879.1"/>
    </source>
</evidence>
<dbReference type="PANTHER" id="PTHR37488">
    <property type="entry name" value="DUF1275 DOMAIN-CONTAINING PROTEIN"/>
    <property type="match status" value="1"/>
</dbReference>
<feature type="transmembrane region" description="Helical" evidence="1">
    <location>
        <begin position="97"/>
        <end position="119"/>
    </location>
</feature>
<evidence type="ECO:0008006" key="4">
    <source>
        <dbReference type="Google" id="ProtNLM"/>
    </source>
</evidence>
<organism evidence="2 3">
    <name type="scientific">Neolentinus lepideus HHB14362 ss-1</name>
    <dbReference type="NCBI Taxonomy" id="1314782"/>
    <lineage>
        <taxon>Eukaryota</taxon>
        <taxon>Fungi</taxon>
        <taxon>Dikarya</taxon>
        <taxon>Basidiomycota</taxon>
        <taxon>Agaricomycotina</taxon>
        <taxon>Agaricomycetes</taxon>
        <taxon>Gloeophyllales</taxon>
        <taxon>Gloeophyllaceae</taxon>
        <taxon>Neolentinus</taxon>
    </lineage>
</organism>
<feature type="transmembrane region" description="Helical" evidence="1">
    <location>
        <begin position="68"/>
        <end position="85"/>
    </location>
</feature>
<dbReference type="PANTHER" id="PTHR37488:SF2">
    <property type="entry name" value="DUF1275 DOMAIN-CONTAINING PROTEIN"/>
    <property type="match status" value="1"/>
</dbReference>
<feature type="transmembrane region" description="Helical" evidence="1">
    <location>
        <begin position="194"/>
        <end position="211"/>
    </location>
</feature>
<dbReference type="STRING" id="1314782.A0A165PDG8"/>
<keyword evidence="3" id="KW-1185">Reference proteome</keyword>
<feature type="transmembrane region" description="Helical" evidence="1">
    <location>
        <begin position="217"/>
        <end position="236"/>
    </location>
</feature>
<keyword evidence="1" id="KW-0472">Membrane</keyword>
<keyword evidence="1" id="KW-1133">Transmembrane helix</keyword>
<accession>A0A165PDG8</accession>
<protein>
    <recommendedName>
        <fullName evidence="4">DUF1275 domain protein</fullName>
    </recommendedName>
</protein>
<dbReference type="InParanoid" id="A0A165PDG8"/>
<dbReference type="Pfam" id="PF06912">
    <property type="entry name" value="DUF1275"/>
    <property type="match status" value="1"/>
</dbReference>
<name>A0A165PDG8_9AGAM</name>
<evidence type="ECO:0000313" key="3">
    <source>
        <dbReference type="Proteomes" id="UP000076761"/>
    </source>
</evidence>
<dbReference type="EMBL" id="KV425614">
    <property type="protein sequence ID" value="KZT20879.1"/>
    <property type="molecule type" value="Genomic_DNA"/>
</dbReference>
<sequence length="250" mass="26855">MSSVKAEWASAPLIAYCFMTGYIDAIGFTAVFVWPGFQTGNSVQLALAIARLFQPGQTDFSFRPPDRAALVSLLTFIFGAFLGRIGDRMGPKTRAWLFLGTMIQALFTMAAAVCIWQSGNASVASDRGDPAWTAPLAYVALGFMSASLGLQGIIGKRVNGQFATTIVLTTIWCELMADPKLFNKSWVITRDHKIVAIICLFLGGFIGRAILDSIGSAGALGVGTGFRVVIAVWWLFVGEPKAQAKTAEKN</sequence>
<evidence type="ECO:0000256" key="1">
    <source>
        <dbReference type="SAM" id="Phobius"/>
    </source>
</evidence>
<dbReference type="InterPro" id="IPR010699">
    <property type="entry name" value="DUF1275"/>
</dbReference>